<dbReference type="InterPro" id="IPR016181">
    <property type="entry name" value="Acyl_CoA_acyltransferase"/>
</dbReference>
<evidence type="ECO:0000256" key="3">
    <source>
        <dbReference type="ARBA" id="ARBA00022960"/>
    </source>
</evidence>
<organism evidence="8 9">
    <name type="scientific">Roseivirga misakiensis</name>
    <dbReference type="NCBI Taxonomy" id="1563681"/>
    <lineage>
        <taxon>Bacteria</taxon>
        <taxon>Pseudomonadati</taxon>
        <taxon>Bacteroidota</taxon>
        <taxon>Cytophagia</taxon>
        <taxon>Cytophagales</taxon>
        <taxon>Roseivirgaceae</taxon>
        <taxon>Roseivirga</taxon>
    </lineage>
</organism>
<dbReference type="GO" id="GO:0008360">
    <property type="term" value="P:regulation of cell shape"/>
    <property type="evidence" value="ECO:0007669"/>
    <property type="project" value="UniProtKB-KW"/>
</dbReference>
<dbReference type="RefSeq" id="WP_069836727.1">
    <property type="nucleotide sequence ID" value="NZ_MDGQ01000005.1"/>
</dbReference>
<dbReference type="SUPFAM" id="SSF55729">
    <property type="entry name" value="Acyl-CoA N-acyltransferases (Nat)"/>
    <property type="match status" value="1"/>
</dbReference>
<proteinExistence type="inferred from homology"/>
<dbReference type="STRING" id="1563681.BFP71_17625"/>
<feature type="domain" description="N-acetyltransferase" evidence="7">
    <location>
        <begin position="188"/>
        <end position="336"/>
    </location>
</feature>
<sequence length="350" mass="41234">MEFAIEKGMPFDLDGDYSELLLSQMTTLFYQSLSYHKLLEKHLAAEAYYFLWFQEKQLKAVFPFMIKRNDEYGAVLNSLPYYGSNGGPVYSNELSGEDIKWINTSLLKEFDSFCHKEGIVLSTIVTNPYCPEETDWFTQNWKHDKTDYRIGQITPIPNTETVETDLMELFSNPRPRNIRRAIKAEISVTVEHDKVSLDFLYNVHKENIESIGGIPKRKEFFELIPEYFSDEEFAVFVARKDNEPIAAILLFYFNKTVEYFTPATIHDFRRDQPSALLIFEAMKEASKKGFENWNWGGTWKSQEGVYDFKKRWGAQDHEYKYFIRFNDPDIIDQPIEGLKKAFPNFYLYPY</sequence>
<keyword evidence="5" id="KW-0012">Acyltransferase</keyword>
<dbReference type="OrthoDB" id="9773932at2"/>
<keyword evidence="9" id="KW-1185">Reference proteome</keyword>
<keyword evidence="4" id="KW-0573">Peptidoglycan synthesis</keyword>
<dbReference type="PROSITE" id="PS51191">
    <property type="entry name" value="FEMABX"/>
    <property type="match status" value="1"/>
</dbReference>
<reference evidence="8 9" key="1">
    <citation type="submission" date="2016-08" db="EMBL/GenBank/DDBJ databases">
        <title>Draft genome of Fabibacter sp. strain SK-8.</title>
        <authorList>
            <person name="Wong S.-K."/>
            <person name="Hamasaki K."/>
            <person name="Yoshizawa S."/>
        </authorList>
    </citation>
    <scope>NUCLEOTIDE SEQUENCE [LARGE SCALE GENOMIC DNA]</scope>
    <source>
        <strain evidence="8 9">SK-8</strain>
    </source>
</reference>
<evidence type="ECO:0000256" key="4">
    <source>
        <dbReference type="ARBA" id="ARBA00022984"/>
    </source>
</evidence>
<dbReference type="GO" id="GO:0009252">
    <property type="term" value="P:peptidoglycan biosynthetic process"/>
    <property type="evidence" value="ECO:0007669"/>
    <property type="project" value="UniProtKB-KW"/>
</dbReference>
<dbReference type="GO" id="GO:0016755">
    <property type="term" value="F:aminoacyltransferase activity"/>
    <property type="evidence" value="ECO:0007669"/>
    <property type="project" value="InterPro"/>
</dbReference>
<dbReference type="PANTHER" id="PTHR36174:SF1">
    <property type="entry name" value="LIPID II:GLYCINE GLYCYLTRANSFERASE"/>
    <property type="match status" value="1"/>
</dbReference>
<comment type="caution">
    <text evidence="8">The sequence shown here is derived from an EMBL/GenBank/DDBJ whole genome shotgun (WGS) entry which is preliminary data.</text>
</comment>
<dbReference type="AlphaFoldDB" id="A0A1E5T1G6"/>
<dbReference type="Gene3D" id="3.40.630.30">
    <property type="match status" value="1"/>
</dbReference>
<comment type="similarity">
    <text evidence="1">Belongs to the FemABX family.</text>
</comment>
<dbReference type="GO" id="GO:0071555">
    <property type="term" value="P:cell wall organization"/>
    <property type="evidence" value="ECO:0007669"/>
    <property type="project" value="UniProtKB-KW"/>
</dbReference>
<keyword evidence="6" id="KW-0961">Cell wall biogenesis/degradation</keyword>
<dbReference type="InterPro" id="IPR000182">
    <property type="entry name" value="GNAT_dom"/>
</dbReference>
<evidence type="ECO:0000256" key="5">
    <source>
        <dbReference type="ARBA" id="ARBA00023315"/>
    </source>
</evidence>
<keyword evidence="2" id="KW-0808">Transferase</keyword>
<protein>
    <recommendedName>
        <fullName evidence="7">N-acetyltransferase domain-containing protein</fullName>
    </recommendedName>
</protein>
<dbReference type="Proteomes" id="UP000095552">
    <property type="component" value="Unassembled WGS sequence"/>
</dbReference>
<accession>A0A1E5T1G6</accession>
<evidence type="ECO:0000256" key="1">
    <source>
        <dbReference type="ARBA" id="ARBA00009943"/>
    </source>
</evidence>
<dbReference type="PANTHER" id="PTHR36174">
    <property type="entry name" value="LIPID II:GLYCINE GLYCYLTRANSFERASE"/>
    <property type="match status" value="1"/>
</dbReference>
<dbReference type="InterPro" id="IPR050644">
    <property type="entry name" value="PG_Glycine_Bridge_Synth"/>
</dbReference>
<evidence type="ECO:0000256" key="2">
    <source>
        <dbReference type="ARBA" id="ARBA00022679"/>
    </source>
</evidence>
<keyword evidence="3" id="KW-0133">Cell shape</keyword>
<evidence type="ECO:0000259" key="7">
    <source>
        <dbReference type="PROSITE" id="PS51186"/>
    </source>
</evidence>
<gene>
    <name evidence="8" type="ORF">BFP71_17625</name>
</gene>
<dbReference type="Pfam" id="PF02388">
    <property type="entry name" value="FemAB"/>
    <property type="match status" value="1"/>
</dbReference>
<dbReference type="PROSITE" id="PS51186">
    <property type="entry name" value="GNAT"/>
    <property type="match status" value="1"/>
</dbReference>
<evidence type="ECO:0000313" key="9">
    <source>
        <dbReference type="Proteomes" id="UP000095552"/>
    </source>
</evidence>
<name>A0A1E5T1G6_9BACT</name>
<evidence type="ECO:0000256" key="6">
    <source>
        <dbReference type="ARBA" id="ARBA00023316"/>
    </source>
</evidence>
<dbReference type="GO" id="GO:0016747">
    <property type="term" value="F:acyltransferase activity, transferring groups other than amino-acyl groups"/>
    <property type="evidence" value="ECO:0007669"/>
    <property type="project" value="InterPro"/>
</dbReference>
<dbReference type="EMBL" id="MDGQ01000005">
    <property type="protein sequence ID" value="OEK05223.1"/>
    <property type="molecule type" value="Genomic_DNA"/>
</dbReference>
<dbReference type="InterPro" id="IPR003447">
    <property type="entry name" value="FEMABX"/>
</dbReference>
<evidence type="ECO:0000313" key="8">
    <source>
        <dbReference type="EMBL" id="OEK05223.1"/>
    </source>
</evidence>